<keyword evidence="3 5" id="KW-1133">Transmembrane helix</keyword>
<reference evidence="6 7" key="1">
    <citation type="submission" date="2024-10" db="EMBL/GenBank/DDBJ databases">
        <title>The Natural Products Discovery Center: Release of the First 8490 Sequenced Strains for Exploring Actinobacteria Biosynthetic Diversity.</title>
        <authorList>
            <person name="Kalkreuter E."/>
            <person name="Kautsar S.A."/>
            <person name="Yang D."/>
            <person name="Bader C.D."/>
            <person name="Teijaro C.N."/>
            <person name="Fluegel L."/>
            <person name="Davis C.M."/>
            <person name="Simpson J.R."/>
            <person name="Lauterbach L."/>
            <person name="Steele A.D."/>
            <person name="Gui C."/>
            <person name="Meng S."/>
            <person name="Li G."/>
            <person name="Viehrig K."/>
            <person name="Ye F."/>
            <person name="Su P."/>
            <person name="Kiefer A.F."/>
            <person name="Nichols A."/>
            <person name="Cepeda A.J."/>
            <person name="Yan W."/>
            <person name="Fan B."/>
            <person name="Jiang Y."/>
            <person name="Adhikari A."/>
            <person name="Zheng C.-J."/>
            <person name="Schuster L."/>
            <person name="Cowan T.M."/>
            <person name="Smanski M.J."/>
            <person name="Chevrette M.G."/>
            <person name="De Carvalho L.P.S."/>
            <person name="Shen B."/>
        </authorList>
    </citation>
    <scope>NUCLEOTIDE SEQUENCE [LARGE SCALE GENOMIC DNA]</scope>
    <source>
        <strain evidence="6 7">NPDC006488</strain>
    </source>
</reference>
<dbReference type="PANTHER" id="PTHR47547:SF1">
    <property type="entry name" value="ASPARTATE-PROTON SYMPORTER"/>
    <property type="match status" value="1"/>
</dbReference>
<gene>
    <name evidence="6" type="ORF">ACFYNQ_08775</name>
</gene>
<dbReference type="Proteomes" id="UP001601303">
    <property type="component" value="Unassembled WGS sequence"/>
</dbReference>
<dbReference type="InterPro" id="IPR052962">
    <property type="entry name" value="AA_Transporter_AGT"/>
</dbReference>
<accession>A0ABW6LXP2</accession>
<feature type="transmembrane region" description="Helical" evidence="5">
    <location>
        <begin position="26"/>
        <end position="49"/>
    </location>
</feature>
<feature type="transmembrane region" description="Helical" evidence="5">
    <location>
        <begin position="250"/>
        <end position="270"/>
    </location>
</feature>
<keyword evidence="2 5" id="KW-0812">Transmembrane</keyword>
<evidence type="ECO:0000313" key="6">
    <source>
        <dbReference type="EMBL" id="MFE9598665.1"/>
    </source>
</evidence>
<sequence>MTTEDIATAPPVAGQGLRRHISGVQLLWVSVGSIIGSGWLFGALFAAQVAGPSAVLTWIIGTAAVAVLALVHAELGGMFAVSGGTARFPHYAFGSIAGFTMGWATWLAGVTTVPIEVEAVLQYSSNYVHWLTHVDNGAVSLTTPGIGVAALLVVLFTVVNLYGIRALSKLNGAISVWKIITLVLTIGVLATKMHFGNFGHSSPGGFFPSGIHGTIAALSAGGVIFALVGFEQAVQVGAESRNPGRDIPRAVMGSLFITAVLYLGLQIVFIGGLRPEQLAHGWSDITFEGIFGPFAGLATLLGFTWLAWILYFDAIVSPGSNGLIYVTTSSRLSYAMSRNGYISSRFSKVNPRTGVPVFSVLVTLVVSLICLLPFPGWQTLVGFITSAFALMYAGGPLALGALRRELPDHARPFRLRYADVLAPFAFIVVNLLVYWGGWTVDWKIFCAVAFGYCLLAASYLTKRPDERPELALKSGSWVVPWLVGLAALSYVGQYDSPAHLLFGLAHIPFWWDIAAVSAWSLVIYYWALAVRLPAGDVLKLTSNVHSE</sequence>
<keyword evidence="7" id="KW-1185">Reference proteome</keyword>
<feature type="transmembrane region" description="Helical" evidence="5">
    <location>
        <begin position="509"/>
        <end position="530"/>
    </location>
</feature>
<feature type="transmembrane region" description="Helical" evidence="5">
    <location>
        <begin position="93"/>
        <end position="117"/>
    </location>
</feature>
<feature type="transmembrane region" description="Helical" evidence="5">
    <location>
        <begin position="470"/>
        <end position="489"/>
    </location>
</feature>
<evidence type="ECO:0000256" key="1">
    <source>
        <dbReference type="ARBA" id="ARBA00004141"/>
    </source>
</evidence>
<dbReference type="Gene3D" id="1.20.1740.10">
    <property type="entry name" value="Amino acid/polyamine transporter I"/>
    <property type="match status" value="1"/>
</dbReference>
<feature type="transmembrane region" description="Helical" evidence="5">
    <location>
        <begin position="210"/>
        <end position="230"/>
    </location>
</feature>
<feature type="transmembrane region" description="Helical" evidence="5">
    <location>
        <begin position="290"/>
        <end position="311"/>
    </location>
</feature>
<feature type="transmembrane region" description="Helical" evidence="5">
    <location>
        <begin position="355"/>
        <end position="374"/>
    </location>
</feature>
<dbReference type="PIRSF" id="PIRSF006060">
    <property type="entry name" value="AA_transporter"/>
    <property type="match status" value="1"/>
</dbReference>
<protein>
    <submittedName>
        <fullName evidence="6">APC family permease</fullName>
    </submittedName>
</protein>
<dbReference type="EMBL" id="JBIAHM010000002">
    <property type="protein sequence ID" value="MFE9598665.1"/>
    <property type="molecule type" value="Genomic_DNA"/>
</dbReference>
<feature type="transmembrane region" description="Helical" evidence="5">
    <location>
        <begin position="442"/>
        <end position="461"/>
    </location>
</feature>
<dbReference type="InterPro" id="IPR002293">
    <property type="entry name" value="AA/rel_permease1"/>
</dbReference>
<evidence type="ECO:0000313" key="7">
    <source>
        <dbReference type="Proteomes" id="UP001601303"/>
    </source>
</evidence>
<feature type="transmembrane region" description="Helical" evidence="5">
    <location>
        <begin position="414"/>
        <end position="436"/>
    </location>
</feature>
<feature type="transmembrane region" description="Helical" evidence="5">
    <location>
        <begin position="170"/>
        <end position="190"/>
    </location>
</feature>
<evidence type="ECO:0000256" key="5">
    <source>
        <dbReference type="SAM" id="Phobius"/>
    </source>
</evidence>
<dbReference type="PANTHER" id="PTHR47547">
    <property type="match status" value="1"/>
</dbReference>
<keyword evidence="4 5" id="KW-0472">Membrane</keyword>
<comment type="subcellular location">
    <subcellularLocation>
        <location evidence="1">Membrane</location>
        <topology evidence="1">Multi-pass membrane protein</topology>
    </subcellularLocation>
</comment>
<name>A0ABW6LXP2_9ACTN</name>
<feature type="transmembrane region" description="Helical" evidence="5">
    <location>
        <begin position="380"/>
        <end position="402"/>
    </location>
</feature>
<organism evidence="6 7">
    <name type="scientific">Streptomyces hokutonensis</name>
    <dbReference type="NCBI Taxonomy" id="1306990"/>
    <lineage>
        <taxon>Bacteria</taxon>
        <taxon>Bacillati</taxon>
        <taxon>Actinomycetota</taxon>
        <taxon>Actinomycetes</taxon>
        <taxon>Kitasatosporales</taxon>
        <taxon>Streptomycetaceae</taxon>
        <taxon>Streptomyces</taxon>
    </lineage>
</organism>
<feature type="transmembrane region" description="Helical" evidence="5">
    <location>
        <begin position="137"/>
        <end position="163"/>
    </location>
</feature>
<dbReference type="RefSeq" id="WP_388104166.1">
    <property type="nucleotide sequence ID" value="NZ_JBIAHM010000002.1"/>
</dbReference>
<evidence type="ECO:0000256" key="2">
    <source>
        <dbReference type="ARBA" id="ARBA00022692"/>
    </source>
</evidence>
<comment type="caution">
    <text evidence="6">The sequence shown here is derived from an EMBL/GenBank/DDBJ whole genome shotgun (WGS) entry which is preliminary data.</text>
</comment>
<dbReference type="Pfam" id="PF13520">
    <property type="entry name" value="AA_permease_2"/>
    <property type="match status" value="1"/>
</dbReference>
<evidence type="ECO:0000256" key="4">
    <source>
        <dbReference type="ARBA" id="ARBA00023136"/>
    </source>
</evidence>
<feature type="transmembrane region" description="Helical" evidence="5">
    <location>
        <begin position="55"/>
        <end position="81"/>
    </location>
</feature>
<evidence type="ECO:0000256" key="3">
    <source>
        <dbReference type="ARBA" id="ARBA00022989"/>
    </source>
</evidence>
<proteinExistence type="predicted"/>